<dbReference type="GO" id="GO:0008270">
    <property type="term" value="F:zinc ion binding"/>
    <property type="evidence" value="ECO:0007669"/>
    <property type="project" value="UniProtKB-KW"/>
</dbReference>
<dbReference type="GO" id="GO:0008233">
    <property type="term" value="F:peptidase activity"/>
    <property type="evidence" value="ECO:0007669"/>
    <property type="project" value="UniProtKB-KW"/>
</dbReference>
<keyword evidence="1" id="KW-0378">Hydrolase</keyword>
<dbReference type="InterPro" id="IPR036875">
    <property type="entry name" value="Znf_CCHC_sf"/>
</dbReference>
<dbReference type="InterPro" id="IPR054722">
    <property type="entry name" value="PolX-like_BBD"/>
</dbReference>
<dbReference type="Pfam" id="PF13976">
    <property type="entry name" value="gag_pre-integrs"/>
    <property type="match status" value="1"/>
</dbReference>
<dbReference type="STRING" id="106549.A0A540NDL7"/>
<dbReference type="Pfam" id="PF00665">
    <property type="entry name" value="rve"/>
    <property type="match status" value="1"/>
</dbReference>
<dbReference type="PANTHER" id="PTHR42648">
    <property type="entry name" value="TRANSPOSASE, PUTATIVE-RELATED"/>
    <property type="match status" value="1"/>
</dbReference>
<dbReference type="InterPro" id="IPR001878">
    <property type="entry name" value="Znf_CCHC"/>
</dbReference>
<dbReference type="EMBL" id="VIEB01000069">
    <property type="protein sequence ID" value="TQE08600.1"/>
    <property type="molecule type" value="Genomic_DNA"/>
</dbReference>
<dbReference type="SUPFAM" id="SSF53098">
    <property type="entry name" value="Ribonuclease H-like"/>
    <property type="match status" value="1"/>
</dbReference>
<evidence type="ECO:0000256" key="2">
    <source>
        <dbReference type="PROSITE-ProRule" id="PRU00047"/>
    </source>
</evidence>
<dbReference type="AlphaFoldDB" id="A0A540NDL7"/>
<dbReference type="Proteomes" id="UP000315295">
    <property type="component" value="Unassembled WGS sequence"/>
</dbReference>
<feature type="compositionally biased region" description="Low complexity" evidence="3">
    <location>
        <begin position="81"/>
        <end position="132"/>
    </location>
</feature>
<comment type="caution">
    <text evidence="6">The sequence shown here is derived from an EMBL/GenBank/DDBJ whole genome shotgun (WGS) entry which is preliminary data.</text>
</comment>
<evidence type="ECO:0000313" key="6">
    <source>
        <dbReference type="EMBL" id="TQE08600.1"/>
    </source>
</evidence>
<dbReference type="InterPro" id="IPR036397">
    <property type="entry name" value="RNaseH_sf"/>
</dbReference>
<dbReference type="PROSITE" id="PS50994">
    <property type="entry name" value="INTEGRASE"/>
    <property type="match status" value="1"/>
</dbReference>
<proteinExistence type="predicted"/>
<keyword evidence="2" id="KW-0863">Zinc-finger</keyword>
<dbReference type="GO" id="GO:0006508">
    <property type="term" value="P:proteolysis"/>
    <property type="evidence" value="ECO:0007669"/>
    <property type="project" value="UniProtKB-KW"/>
</dbReference>
<name>A0A540NDL7_MALBA</name>
<dbReference type="SUPFAM" id="SSF57756">
    <property type="entry name" value="Retrovirus zinc finger-like domains"/>
    <property type="match status" value="1"/>
</dbReference>
<dbReference type="Gene3D" id="4.10.60.10">
    <property type="entry name" value="Zinc finger, CCHC-type"/>
    <property type="match status" value="1"/>
</dbReference>
<evidence type="ECO:0000256" key="3">
    <source>
        <dbReference type="SAM" id="MobiDB-lite"/>
    </source>
</evidence>
<dbReference type="InterPro" id="IPR001584">
    <property type="entry name" value="Integrase_cat-core"/>
</dbReference>
<protein>
    <recommendedName>
        <fullName evidence="8">Integrase catalytic domain-containing protein</fullName>
    </recommendedName>
</protein>
<keyword evidence="7" id="KW-1185">Reference proteome</keyword>
<feature type="region of interest" description="Disordered" evidence="3">
    <location>
        <begin position="24"/>
        <end position="133"/>
    </location>
</feature>
<dbReference type="InterPro" id="IPR012337">
    <property type="entry name" value="RNaseH-like_sf"/>
</dbReference>
<evidence type="ECO:0000313" key="7">
    <source>
        <dbReference type="Proteomes" id="UP000315295"/>
    </source>
</evidence>
<dbReference type="GO" id="GO:0015074">
    <property type="term" value="P:DNA integration"/>
    <property type="evidence" value="ECO:0007669"/>
    <property type="project" value="InterPro"/>
</dbReference>
<evidence type="ECO:0000259" key="4">
    <source>
        <dbReference type="PROSITE" id="PS50158"/>
    </source>
</evidence>
<dbReference type="InterPro" id="IPR039537">
    <property type="entry name" value="Retrotran_Ty1/copia-like"/>
</dbReference>
<feature type="domain" description="Integrase catalytic" evidence="5">
    <location>
        <begin position="415"/>
        <end position="574"/>
    </location>
</feature>
<keyword evidence="2" id="KW-0479">Metal-binding</keyword>
<sequence>MYCQGESSNSGGYIGFHDHNTSNGRQFYHGESSNSGGQVSSHSTENYGFVGQYNISNPRGHSSGSFSQDHIPQQYKSHRPNSNNGGSNGSRYNSRSRFNGGFNTRHNGNNGFSGSSGSNSKGGSSWNNWNGNTGQKSHVIPECQICSKRGHTAPNCYYRNEHQPMVNQGIPECQICGKRGHVALNCFHRNNYAYQGANPPATLTAMTAQSSSDFNANQAWIMDTGATHHMTGDLHDLNVVTPFEGDQQITVGSGECLPVKHTGSNSLHTPSKTLNLLTVLHVPNLAASLLSIYTLCKDNKCYVIMDEFGFWVQDKATRAILMRGRSSGGLYYIPKSLFFKHNQLRQSEFFPKAYLGKLVQASLWHHRLGHPSNAVLHSMLSHSHIVYRSDKNQHVCSDCLSGKMSRQSFSSSSHISVRPFEKVCSDVWGPSPVVSIEGYKYYVIFVDDFTKFTWFFPLTYKSQVASVFEQFYAFIQNHFKTSVQYFQSDEGGEYMSSNFQKVLKARGIIHLVSCPYTPQQNGMAERKHRHIIETAITLLNSAKLPHNLDTCMYSCYLSHQSNVMFFFGHEFSLF</sequence>
<evidence type="ECO:0000259" key="5">
    <source>
        <dbReference type="PROSITE" id="PS50994"/>
    </source>
</evidence>
<feature type="compositionally biased region" description="Low complexity" evidence="3">
    <location>
        <begin position="30"/>
        <end position="43"/>
    </location>
</feature>
<dbReference type="GO" id="GO:0003676">
    <property type="term" value="F:nucleic acid binding"/>
    <property type="evidence" value="ECO:0007669"/>
    <property type="project" value="InterPro"/>
</dbReference>
<feature type="compositionally biased region" description="Polar residues" evidence="3">
    <location>
        <begin position="53"/>
        <end position="75"/>
    </location>
</feature>
<dbReference type="PROSITE" id="PS50158">
    <property type="entry name" value="ZF_CCHC"/>
    <property type="match status" value="1"/>
</dbReference>
<accession>A0A540NDL7</accession>
<dbReference type="PANTHER" id="PTHR42648:SF26">
    <property type="entry name" value="INTEGRASE CATALYTIC DOMAIN-CONTAINING PROTEIN"/>
    <property type="match status" value="1"/>
</dbReference>
<dbReference type="Pfam" id="PF22936">
    <property type="entry name" value="Pol_BBD"/>
    <property type="match status" value="1"/>
</dbReference>
<reference evidence="6 7" key="1">
    <citation type="journal article" date="2019" name="G3 (Bethesda)">
        <title>Sequencing of a Wild Apple (Malus baccata) Genome Unravels the Differences Between Cultivated and Wild Apple Species Regarding Disease Resistance and Cold Tolerance.</title>
        <authorList>
            <person name="Chen X."/>
        </authorList>
    </citation>
    <scope>NUCLEOTIDE SEQUENCE [LARGE SCALE GENOMIC DNA]</scope>
    <source>
        <strain evidence="7">cv. Shandingzi</strain>
        <tissue evidence="6">Leaves</tissue>
    </source>
</reference>
<keyword evidence="1" id="KW-0645">Protease</keyword>
<dbReference type="SMART" id="SM00343">
    <property type="entry name" value="ZnF_C2HC"/>
    <property type="match status" value="2"/>
</dbReference>
<dbReference type="InterPro" id="IPR025724">
    <property type="entry name" value="GAG-pre-integrase_dom"/>
</dbReference>
<evidence type="ECO:0008006" key="8">
    <source>
        <dbReference type="Google" id="ProtNLM"/>
    </source>
</evidence>
<keyword evidence="2" id="KW-0862">Zinc</keyword>
<dbReference type="Gene3D" id="3.30.420.10">
    <property type="entry name" value="Ribonuclease H-like superfamily/Ribonuclease H"/>
    <property type="match status" value="1"/>
</dbReference>
<organism evidence="6 7">
    <name type="scientific">Malus baccata</name>
    <name type="common">Siberian crab apple</name>
    <name type="synonym">Pyrus baccata</name>
    <dbReference type="NCBI Taxonomy" id="106549"/>
    <lineage>
        <taxon>Eukaryota</taxon>
        <taxon>Viridiplantae</taxon>
        <taxon>Streptophyta</taxon>
        <taxon>Embryophyta</taxon>
        <taxon>Tracheophyta</taxon>
        <taxon>Spermatophyta</taxon>
        <taxon>Magnoliopsida</taxon>
        <taxon>eudicotyledons</taxon>
        <taxon>Gunneridae</taxon>
        <taxon>Pentapetalae</taxon>
        <taxon>rosids</taxon>
        <taxon>fabids</taxon>
        <taxon>Rosales</taxon>
        <taxon>Rosaceae</taxon>
        <taxon>Amygdaloideae</taxon>
        <taxon>Maleae</taxon>
        <taxon>Malus</taxon>
    </lineage>
</organism>
<gene>
    <name evidence="6" type="ORF">C1H46_005776</name>
</gene>
<evidence type="ECO:0000256" key="1">
    <source>
        <dbReference type="ARBA" id="ARBA00022670"/>
    </source>
</evidence>
<feature type="domain" description="CCHC-type" evidence="4">
    <location>
        <begin position="173"/>
        <end position="186"/>
    </location>
</feature>